<evidence type="ECO:0000259" key="2">
    <source>
        <dbReference type="Pfam" id="PF18962"/>
    </source>
</evidence>
<keyword evidence="4" id="KW-1185">Reference proteome</keyword>
<dbReference type="InterPro" id="IPR026444">
    <property type="entry name" value="Secre_tail"/>
</dbReference>
<accession>A0A5C6USJ1</accession>
<dbReference type="AlphaFoldDB" id="A0A5C6USJ1"/>
<dbReference type="NCBIfam" id="TIGR04183">
    <property type="entry name" value="Por_Secre_tail"/>
    <property type="match status" value="1"/>
</dbReference>
<keyword evidence="1" id="KW-0732">Signal</keyword>
<sequence length="264" mass="30049">MRTLYYFVMMFISTGIHSQSYTKLLEDDKVWNVSYSNYANIPPTGYTTEYSFHKDTIINGITYQDFGALLREDTVNRRVFYWYHNEEYLLYDFNANVGDTILTTHFQIVIDSISTITLENSEKRKIFYHSGSNTGEYYIEGIGSDHGLVEISEANGPPAINFNCLTKNGEKIFGSCTNSSIQTNEKHPNTLLVSPNPVNEILHLTDIAGLNSGKVQILDQQGQILLEEKITTTLYLNNVSSGEYLLRLFDKGNEIVGQSRFIKE</sequence>
<protein>
    <submittedName>
        <fullName evidence="3">T9SS type A sorting domain-containing protein</fullName>
    </submittedName>
</protein>
<feature type="domain" description="Secretion system C-terminal sorting" evidence="2">
    <location>
        <begin position="194"/>
        <end position="256"/>
    </location>
</feature>
<reference evidence="3 4" key="1">
    <citation type="submission" date="2019-08" db="EMBL/GenBank/DDBJ databases">
        <title>Genome of Luteibaculum oceani JCM 18817.</title>
        <authorList>
            <person name="Bowman J.P."/>
        </authorList>
    </citation>
    <scope>NUCLEOTIDE SEQUENCE [LARGE SCALE GENOMIC DNA]</scope>
    <source>
        <strain evidence="3 4">JCM 18817</strain>
    </source>
</reference>
<gene>
    <name evidence="3" type="ORF">FRX97_12115</name>
</gene>
<dbReference type="OrthoDB" id="1413366at2"/>
<name>A0A5C6USJ1_9FLAO</name>
<dbReference type="RefSeq" id="WP_147015485.1">
    <property type="nucleotide sequence ID" value="NZ_VORB01000022.1"/>
</dbReference>
<proteinExistence type="predicted"/>
<dbReference type="Pfam" id="PF18962">
    <property type="entry name" value="Por_Secre_tail"/>
    <property type="match status" value="1"/>
</dbReference>
<evidence type="ECO:0000256" key="1">
    <source>
        <dbReference type="ARBA" id="ARBA00022729"/>
    </source>
</evidence>
<dbReference type="Proteomes" id="UP000321168">
    <property type="component" value="Unassembled WGS sequence"/>
</dbReference>
<dbReference type="EMBL" id="VORB01000022">
    <property type="protein sequence ID" value="TXC75226.1"/>
    <property type="molecule type" value="Genomic_DNA"/>
</dbReference>
<evidence type="ECO:0000313" key="4">
    <source>
        <dbReference type="Proteomes" id="UP000321168"/>
    </source>
</evidence>
<evidence type="ECO:0000313" key="3">
    <source>
        <dbReference type="EMBL" id="TXC75226.1"/>
    </source>
</evidence>
<organism evidence="3 4">
    <name type="scientific">Luteibaculum oceani</name>
    <dbReference type="NCBI Taxonomy" id="1294296"/>
    <lineage>
        <taxon>Bacteria</taxon>
        <taxon>Pseudomonadati</taxon>
        <taxon>Bacteroidota</taxon>
        <taxon>Flavobacteriia</taxon>
        <taxon>Flavobacteriales</taxon>
        <taxon>Luteibaculaceae</taxon>
        <taxon>Luteibaculum</taxon>
    </lineage>
</organism>
<comment type="caution">
    <text evidence="3">The sequence shown here is derived from an EMBL/GenBank/DDBJ whole genome shotgun (WGS) entry which is preliminary data.</text>
</comment>